<dbReference type="InterPro" id="IPR048366">
    <property type="entry name" value="TNP-like_GBD"/>
</dbReference>
<evidence type="ECO:0000256" key="5">
    <source>
        <dbReference type="SAM" id="Coils"/>
    </source>
</evidence>
<sequence length="401" mass="46053">MPRNVCCVPGCPNRSEDEMLKGFKNGVCRQHFKEAFLYPKNRLCKLAVPSLLLPIEGISASSADQLLPDQPSTSHNVTLCLSNKERQKPIRKTVKNRPHTSETYLKKKINENKVKKLQFRLQQCLKGKQKFYKRYLLAKKVFSKSVSVALGFLEESGTLPKESADTARLLMLFDQLFDSVNANFHKEEGNIYRSAVTQNSPHLKLWNSVLPILKSMRFLNKDEKEIIVPSLTSWVKTIEGFKLIIKWIAIVRNQRKESDWTPSISSRICSNHFKATDMYTSTKGRTLLKKIALPVKPEILNHNMPSSPTRLDNVSTSDMEEIFETPPKAALKRCIRQLEYKQKLQKKNKVLAQKNRRLKKKVASIAAQLKEIKKRDYIIAKGQICQLNLKNEVLNLVVEYS</sequence>
<keyword evidence="2" id="KW-0863">Zinc-finger</keyword>
<dbReference type="Pfam" id="PF05485">
    <property type="entry name" value="THAP"/>
    <property type="match status" value="1"/>
</dbReference>
<protein>
    <recommendedName>
        <fullName evidence="10">THAP-type domain-containing protein</fullName>
    </recommendedName>
</protein>
<feature type="domain" description="THAP-type" evidence="6">
    <location>
        <begin position="243"/>
        <end position="294"/>
    </location>
</feature>
<evidence type="ECO:0000259" key="6">
    <source>
        <dbReference type="Pfam" id="PF05485"/>
    </source>
</evidence>
<keyword evidence="9" id="KW-1185">Reference proteome</keyword>
<evidence type="ECO:0000256" key="1">
    <source>
        <dbReference type="ARBA" id="ARBA00022723"/>
    </source>
</evidence>
<keyword evidence="3" id="KW-0862">Zinc</keyword>
<keyword evidence="5" id="KW-0175">Coiled coil</keyword>
<feature type="domain" description="Transposable element P transposase-like GTP-binding insertion" evidence="7">
    <location>
        <begin position="123"/>
        <end position="183"/>
    </location>
</feature>
<organism evidence="8 9">
    <name type="scientific">Iphiclides podalirius</name>
    <name type="common">scarce swallowtail</name>
    <dbReference type="NCBI Taxonomy" id="110791"/>
    <lineage>
        <taxon>Eukaryota</taxon>
        <taxon>Metazoa</taxon>
        <taxon>Ecdysozoa</taxon>
        <taxon>Arthropoda</taxon>
        <taxon>Hexapoda</taxon>
        <taxon>Insecta</taxon>
        <taxon>Pterygota</taxon>
        <taxon>Neoptera</taxon>
        <taxon>Endopterygota</taxon>
        <taxon>Lepidoptera</taxon>
        <taxon>Glossata</taxon>
        <taxon>Ditrysia</taxon>
        <taxon>Papilionoidea</taxon>
        <taxon>Papilionidae</taxon>
        <taxon>Papilioninae</taxon>
        <taxon>Iphiclides</taxon>
    </lineage>
</organism>
<dbReference type="Pfam" id="PF21788">
    <property type="entry name" value="TNP-like_GBD"/>
    <property type="match status" value="1"/>
</dbReference>
<evidence type="ECO:0000259" key="7">
    <source>
        <dbReference type="Pfam" id="PF21788"/>
    </source>
</evidence>
<reference evidence="8" key="1">
    <citation type="submission" date="2022-03" db="EMBL/GenBank/DDBJ databases">
        <authorList>
            <person name="Martin H S."/>
        </authorList>
    </citation>
    <scope>NUCLEOTIDE SEQUENCE</scope>
</reference>
<proteinExistence type="predicted"/>
<feature type="coiled-coil region" evidence="5">
    <location>
        <begin position="341"/>
        <end position="375"/>
    </location>
</feature>
<evidence type="ECO:0000256" key="2">
    <source>
        <dbReference type="ARBA" id="ARBA00022771"/>
    </source>
</evidence>
<keyword evidence="1" id="KW-0479">Metal-binding</keyword>
<evidence type="ECO:0000313" key="9">
    <source>
        <dbReference type="Proteomes" id="UP000837857"/>
    </source>
</evidence>
<dbReference type="SUPFAM" id="SSF57716">
    <property type="entry name" value="Glucocorticoid receptor-like (DNA-binding domain)"/>
    <property type="match status" value="1"/>
</dbReference>
<evidence type="ECO:0000256" key="4">
    <source>
        <dbReference type="ARBA" id="ARBA00023125"/>
    </source>
</evidence>
<evidence type="ECO:0000313" key="8">
    <source>
        <dbReference type="EMBL" id="CAH2048424.1"/>
    </source>
</evidence>
<keyword evidence="4" id="KW-0238">DNA-binding</keyword>
<gene>
    <name evidence="8" type="ORF">IPOD504_LOCUS6052</name>
</gene>
<dbReference type="Proteomes" id="UP000837857">
    <property type="component" value="Chromosome 18"/>
</dbReference>
<evidence type="ECO:0000256" key="3">
    <source>
        <dbReference type="ARBA" id="ARBA00022833"/>
    </source>
</evidence>
<evidence type="ECO:0008006" key="10">
    <source>
        <dbReference type="Google" id="ProtNLM"/>
    </source>
</evidence>
<dbReference type="InterPro" id="IPR006612">
    <property type="entry name" value="THAP_Znf"/>
</dbReference>
<feature type="non-terminal residue" evidence="8">
    <location>
        <position position="1"/>
    </location>
</feature>
<dbReference type="EMBL" id="OW152830">
    <property type="protein sequence ID" value="CAH2048424.1"/>
    <property type="molecule type" value="Genomic_DNA"/>
</dbReference>
<name>A0ABN8I7N6_9NEOP</name>
<accession>A0ABN8I7N6</accession>